<feature type="region of interest" description="Disordered" evidence="1">
    <location>
        <begin position="1"/>
        <end position="43"/>
    </location>
</feature>
<evidence type="ECO:0000313" key="3">
    <source>
        <dbReference type="Proteomes" id="UP000285860"/>
    </source>
</evidence>
<organism evidence="2 3">
    <name type="scientific">Fusarium oxysporum</name>
    <name type="common">Fusarium vascular wilt</name>
    <dbReference type="NCBI Taxonomy" id="5507"/>
    <lineage>
        <taxon>Eukaryota</taxon>
        <taxon>Fungi</taxon>
        <taxon>Dikarya</taxon>
        <taxon>Ascomycota</taxon>
        <taxon>Pezizomycotina</taxon>
        <taxon>Sordariomycetes</taxon>
        <taxon>Hypocreomycetidae</taxon>
        <taxon>Hypocreales</taxon>
        <taxon>Nectriaceae</taxon>
        <taxon>Fusarium</taxon>
        <taxon>Fusarium oxysporum species complex</taxon>
    </lineage>
</organism>
<dbReference type="AlphaFoldDB" id="A0A420PI45"/>
<dbReference type="Proteomes" id="UP000285860">
    <property type="component" value="Unassembled WGS sequence"/>
</dbReference>
<protein>
    <submittedName>
        <fullName evidence="2">Uncharacterized protein</fullName>
    </submittedName>
</protein>
<comment type="caution">
    <text evidence="2">The sequence shown here is derived from an EMBL/GenBank/DDBJ whole genome shotgun (WGS) entry which is preliminary data.</text>
</comment>
<sequence>MIWEPSGHKDVTDGVEVKAEARRAAGPARTPEREHHFRVGLRS</sequence>
<proteinExistence type="predicted"/>
<accession>A0A420PI45</accession>
<reference evidence="2 3" key="1">
    <citation type="journal article" date="2018" name="Sci. Rep.">
        <title>Characterisation of pathogen-specific regions and novel effector candidates in Fusarium oxysporum f. sp. cepae.</title>
        <authorList>
            <person name="Armitage A.D."/>
            <person name="Taylor A."/>
            <person name="Sobczyk M.K."/>
            <person name="Baxter L."/>
            <person name="Greenfield B.P."/>
            <person name="Bates H.J."/>
            <person name="Wilson F."/>
            <person name="Jackson A.C."/>
            <person name="Ott S."/>
            <person name="Harrison R.J."/>
            <person name="Clarkson J.P."/>
        </authorList>
    </citation>
    <scope>NUCLEOTIDE SEQUENCE [LARGE SCALE GENOMIC DNA]</scope>
    <source>
        <strain evidence="2 3">Fo_A28</strain>
    </source>
</reference>
<name>A0A420PI45_FUSOX</name>
<dbReference type="EMBL" id="MRCY01000199">
    <property type="protein sequence ID" value="RKK92181.1"/>
    <property type="molecule type" value="Genomic_DNA"/>
</dbReference>
<feature type="compositionally biased region" description="Basic and acidic residues" evidence="1">
    <location>
        <begin position="1"/>
        <end position="23"/>
    </location>
</feature>
<evidence type="ECO:0000313" key="2">
    <source>
        <dbReference type="EMBL" id="RKK92181.1"/>
    </source>
</evidence>
<gene>
    <name evidence="2" type="ORF">BFJ68_g15985</name>
</gene>
<evidence type="ECO:0000256" key="1">
    <source>
        <dbReference type="SAM" id="MobiDB-lite"/>
    </source>
</evidence>